<feature type="domain" description="Plus3" evidence="7">
    <location>
        <begin position="193"/>
        <end position="326"/>
    </location>
</feature>
<keyword evidence="4" id="KW-0539">Nucleus</keyword>
<evidence type="ECO:0000256" key="1">
    <source>
        <dbReference type="ARBA" id="ARBA00004123"/>
    </source>
</evidence>
<feature type="region of interest" description="Disordered" evidence="6">
    <location>
        <begin position="1"/>
        <end position="70"/>
    </location>
</feature>
<organism evidence="9 11">
    <name type="scientific">Wallemia ichthyophaga</name>
    <dbReference type="NCBI Taxonomy" id="245174"/>
    <lineage>
        <taxon>Eukaryota</taxon>
        <taxon>Fungi</taxon>
        <taxon>Dikarya</taxon>
        <taxon>Basidiomycota</taxon>
        <taxon>Wallemiomycotina</taxon>
        <taxon>Wallemiomycetes</taxon>
        <taxon>Wallemiales</taxon>
        <taxon>Wallemiaceae</taxon>
        <taxon>Wallemia</taxon>
    </lineage>
</organism>
<name>A0A4T0GWD0_WALIC</name>
<keyword evidence="2" id="KW-0805">Transcription regulation</keyword>
<evidence type="ECO:0000259" key="7">
    <source>
        <dbReference type="PROSITE" id="PS51360"/>
    </source>
</evidence>
<dbReference type="GO" id="GO:0003677">
    <property type="term" value="F:DNA binding"/>
    <property type="evidence" value="ECO:0007669"/>
    <property type="project" value="InterPro"/>
</dbReference>
<dbReference type="Gene3D" id="3.90.70.200">
    <property type="entry name" value="Plus-3 domain"/>
    <property type="match status" value="1"/>
</dbReference>
<dbReference type="OMA" id="ISGCYAR"/>
<feature type="coiled-coil region" evidence="5">
    <location>
        <begin position="350"/>
        <end position="389"/>
    </location>
</feature>
<evidence type="ECO:0000256" key="2">
    <source>
        <dbReference type="ARBA" id="ARBA00023015"/>
    </source>
</evidence>
<proteinExistence type="predicted"/>
<dbReference type="SUPFAM" id="SSF159042">
    <property type="entry name" value="Plus3-like"/>
    <property type="match status" value="1"/>
</dbReference>
<gene>
    <name evidence="9" type="ORF">E3P86_01768</name>
    <name evidence="8" type="ORF">E3P90_03072</name>
</gene>
<dbReference type="PANTHER" id="PTHR13115">
    <property type="entry name" value="RNA POLYMERASE-ASSOCIATED PROTEIN RTF1 HOMOLOG"/>
    <property type="match status" value="1"/>
</dbReference>
<evidence type="ECO:0000313" key="10">
    <source>
        <dbReference type="Proteomes" id="UP000306954"/>
    </source>
</evidence>
<dbReference type="Proteomes" id="UP000306954">
    <property type="component" value="Unassembled WGS sequence"/>
</dbReference>
<keyword evidence="5" id="KW-0175">Coiled coil</keyword>
<dbReference type="InterPro" id="IPR004343">
    <property type="entry name" value="Plus-3_dom"/>
</dbReference>
<dbReference type="GO" id="GO:1990269">
    <property type="term" value="F:RNA polymerase II C-terminal domain phosphoserine binding"/>
    <property type="evidence" value="ECO:0007669"/>
    <property type="project" value="TreeGrafter"/>
</dbReference>
<evidence type="ECO:0000256" key="6">
    <source>
        <dbReference type="SAM" id="MobiDB-lite"/>
    </source>
</evidence>
<evidence type="ECO:0000313" key="11">
    <source>
        <dbReference type="Proteomes" id="UP000310689"/>
    </source>
</evidence>
<dbReference type="SMART" id="SM00719">
    <property type="entry name" value="Plus3"/>
    <property type="match status" value="1"/>
</dbReference>
<dbReference type="PANTHER" id="PTHR13115:SF8">
    <property type="entry name" value="RNA POLYMERASE-ASSOCIATED PROTEIN RTF1 HOMOLOG"/>
    <property type="match status" value="1"/>
</dbReference>
<evidence type="ECO:0000313" key="9">
    <source>
        <dbReference type="EMBL" id="TIB38197.1"/>
    </source>
</evidence>
<keyword evidence="3" id="KW-0804">Transcription</keyword>
<feature type="compositionally biased region" description="Acidic residues" evidence="6">
    <location>
        <begin position="32"/>
        <end position="41"/>
    </location>
</feature>
<feature type="region of interest" description="Disordered" evidence="6">
    <location>
        <begin position="397"/>
        <end position="418"/>
    </location>
</feature>
<comment type="caution">
    <text evidence="9">The sequence shown here is derived from an EMBL/GenBank/DDBJ whole genome shotgun (WGS) entry which is preliminary data.</text>
</comment>
<feature type="region of interest" description="Disordered" evidence="6">
    <location>
        <begin position="118"/>
        <end position="191"/>
    </location>
</feature>
<accession>A0A4T0GWD0</accession>
<feature type="compositionally biased region" description="Basic and acidic residues" evidence="6">
    <location>
        <begin position="134"/>
        <end position="148"/>
    </location>
</feature>
<sequence>MTDVDNDLDADLLGLVGDDDGADEQLSKQEEEGLSDSGEEDNAGKDTLMEVDQPADSENPYPLEGKYKNSADRAKLLDLDELEREDILASRQEEMQKYKDSLNINRLFSAAQAGGEDNVASAAKRSHTQTGATTEKKSKLEELKSKREAKTKKRSRNEDDDDEDYGGRARSVHSSDDSEEGEVSKHDMEDDKPLEKADVLRVMINRTNLVEFCYAPFFEDFIKGTFVRYLLGESDGKPDYRLCEVIGLGDSLVKPYAIEGNTMTNQQLVLRQGKTSKICPMSKVSNSRCTDREFDRFIAHAKDERAKLPTRKSLDKVRRQIEDTRKRFWTDDDINFKLQKKSDVMGGTTKKSAVLEKAELEQRLRLAKARRDEQEADQLLQRLASIDEVSYKVAAPTERMKQSAPNTPKPVPQTARRPIKTKVLVDDEIDKQFDLNVVIKGKKSSKLESIIQDYCTYQIEE</sequence>
<dbReference type="EMBL" id="SPOF01000036">
    <property type="protein sequence ID" value="TIB09854.1"/>
    <property type="molecule type" value="Genomic_DNA"/>
</dbReference>
<evidence type="ECO:0000313" key="8">
    <source>
        <dbReference type="EMBL" id="TIB09854.1"/>
    </source>
</evidence>
<dbReference type="AlphaFoldDB" id="A0A4T0GWD0"/>
<comment type="subcellular location">
    <subcellularLocation>
        <location evidence="1">Nucleus</location>
    </subcellularLocation>
</comment>
<dbReference type="OrthoDB" id="166375at2759"/>
<dbReference type="Proteomes" id="UP000310689">
    <property type="component" value="Unassembled WGS sequence"/>
</dbReference>
<protein>
    <recommendedName>
        <fullName evidence="7">Plus3 domain-containing protein</fullName>
    </recommendedName>
</protein>
<dbReference type="InterPro" id="IPR036128">
    <property type="entry name" value="Plus3-like_sf"/>
</dbReference>
<dbReference type="GO" id="GO:0016593">
    <property type="term" value="C:Cdc73/Paf1 complex"/>
    <property type="evidence" value="ECO:0007669"/>
    <property type="project" value="TreeGrafter"/>
</dbReference>
<evidence type="ECO:0000256" key="3">
    <source>
        <dbReference type="ARBA" id="ARBA00023163"/>
    </source>
</evidence>
<dbReference type="Pfam" id="PF03126">
    <property type="entry name" value="Plus-3"/>
    <property type="match status" value="1"/>
</dbReference>
<dbReference type="EMBL" id="SPOI01000069">
    <property type="protein sequence ID" value="TIB38197.1"/>
    <property type="molecule type" value="Genomic_DNA"/>
</dbReference>
<dbReference type="PROSITE" id="PS51360">
    <property type="entry name" value="PLUS3"/>
    <property type="match status" value="1"/>
</dbReference>
<evidence type="ECO:0000256" key="4">
    <source>
        <dbReference type="ARBA" id="ARBA00023242"/>
    </source>
</evidence>
<evidence type="ECO:0000256" key="5">
    <source>
        <dbReference type="SAM" id="Coils"/>
    </source>
</evidence>
<feature type="compositionally biased region" description="Acidic residues" evidence="6">
    <location>
        <begin position="1"/>
        <end position="10"/>
    </location>
</feature>
<feature type="compositionally biased region" description="Basic and acidic residues" evidence="6">
    <location>
        <begin position="182"/>
        <end position="191"/>
    </location>
</feature>
<reference evidence="10 11" key="1">
    <citation type="submission" date="2019-03" db="EMBL/GenBank/DDBJ databases">
        <title>Sequencing 23 genomes of Wallemia ichthyophaga.</title>
        <authorList>
            <person name="Gostincar C."/>
        </authorList>
    </citation>
    <scope>NUCLEOTIDE SEQUENCE [LARGE SCALE GENOMIC DNA]</scope>
    <source>
        <strain evidence="9 11">EXF-6200</strain>
        <strain evidence="8 10">EXF-8621</strain>
    </source>
</reference>